<dbReference type="AlphaFoldDB" id="B4GW14"/>
<dbReference type="HOGENOM" id="CLU_802332_0_0_1"/>
<dbReference type="OrthoDB" id="7872872at2759"/>
<protein>
    <submittedName>
        <fullName evidence="4">GL14757</fullName>
    </submittedName>
</protein>
<dbReference type="eggNOG" id="ENOG502RVR9">
    <property type="taxonomic scope" value="Eukaryota"/>
</dbReference>
<reference evidence="4 5" key="1">
    <citation type="journal article" date="2007" name="Nature">
        <title>Evolution of genes and genomes on the Drosophila phylogeny.</title>
        <authorList>
            <consortium name="Drosophila 12 Genomes Consortium"/>
            <person name="Clark A.G."/>
            <person name="Eisen M.B."/>
            <person name="Smith D.R."/>
            <person name="Bergman C.M."/>
            <person name="Oliver B."/>
            <person name="Markow T.A."/>
            <person name="Kaufman T.C."/>
            <person name="Kellis M."/>
            <person name="Gelbart W."/>
            <person name="Iyer V.N."/>
            <person name="Pollard D.A."/>
            <person name="Sackton T.B."/>
            <person name="Larracuente A.M."/>
            <person name="Singh N.D."/>
            <person name="Abad J.P."/>
            <person name="Abt D.N."/>
            <person name="Adryan B."/>
            <person name="Aguade M."/>
            <person name="Akashi H."/>
            <person name="Anderson W.W."/>
            <person name="Aquadro C.F."/>
            <person name="Ardell D.H."/>
            <person name="Arguello R."/>
            <person name="Artieri C.G."/>
            <person name="Barbash D.A."/>
            <person name="Barker D."/>
            <person name="Barsanti P."/>
            <person name="Batterham P."/>
            <person name="Batzoglou S."/>
            <person name="Begun D."/>
            <person name="Bhutkar A."/>
            <person name="Blanco E."/>
            <person name="Bosak S.A."/>
            <person name="Bradley R.K."/>
            <person name="Brand A.D."/>
            <person name="Brent M.R."/>
            <person name="Brooks A.N."/>
            <person name="Brown R.H."/>
            <person name="Butlin R.K."/>
            <person name="Caggese C."/>
            <person name="Calvi B.R."/>
            <person name="Bernardo de Carvalho A."/>
            <person name="Caspi A."/>
            <person name="Castrezana S."/>
            <person name="Celniker S.E."/>
            <person name="Chang J.L."/>
            <person name="Chapple C."/>
            <person name="Chatterji S."/>
            <person name="Chinwalla A."/>
            <person name="Civetta A."/>
            <person name="Clifton S.W."/>
            <person name="Comeron J.M."/>
            <person name="Costello J.C."/>
            <person name="Coyne J.A."/>
            <person name="Daub J."/>
            <person name="David R.G."/>
            <person name="Delcher A.L."/>
            <person name="Delehaunty K."/>
            <person name="Do C.B."/>
            <person name="Ebling H."/>
            <person name="Edwards K."/>
            <person name="Eickbush T."/>
            <person name="Evans J.D."/>
            <person name="Filipski A."/>
            <person name="Findeiss S."/>
            <person name="Freyhult E."/>
            <person name="Fulton L."/>
            <person name="Fulton R."/>
            <person name="Garcia A.C."/>
            <person name="Gardiner A."/>
            <person name="Garfield D.A."/>
            <person name="Garvin B.E."/>
            <person name="Gibson G."/>
            <person name="Gilbert D."/>
            <person name="Gnerre S."/>
            <person name="Godfrey J."/>
            <person name="Good R."/>
            <person name="Gotea V."/>
            <person name="Gravely B."/>
            <person name="Greenberg A.J."/>
            <person name="Griffiths-Jones S."/>
            <person name="Gross S."/>
            <person name="Guigo R."/>
            <person name="Gustafson E.A."/>
            <person name="Haerty W."/>
            <person name="Hahn M.W."/>
            <person name="Halligan D.L."/>
            <person name="Halpern A.L."/>
            <person name="Halter G.M."/>
            <person name="Han M.V."/>
            <person name="Heger A."/>
            <person name="Hillier L."/>
            <person name="Hinrichs A.S."/>
            <person name="Holmes I."/>
            <person name="Hoskins R.A."/>
            <person name="Hubisz M.J."/>
            <person name="Hultmark D."/>
            <person name="Huntley M.A."/>
            <person name="Jaffe D.B."/>
            <person name="Jagadeeshan S."/>
            <person name="Jeck W.R."/>
            <person name="Johnson J."/>
            <person name="Jones C.D."/>
            <person name="Jordan W.C."/>
            <person name="Karpen G.H."/>
            <person name="Kataoka E."/>
            <person name="Keightley P.D."/>
            <person name="Kheradpour P."/>
            <person name="Kirkness E.F."/>
            <person name="Koerich L.B."/>
            <person name="Kristiansen K."/>
            <person name="Kudrna D."/>
            <person name="Kulathinal R.J."/>
            <person name="Kumar S."/>
            <person name="Kwok R."/>
            <person name="Lander E."/>
            <person name="Langley C.H."/>
            <person name="Lapoint R."/>
            <person name="Lazzaro B.P."/>
            <person name="Lee S.J."/>
            <person name="Levesque L."/>
            <person name="Li R."/>
            <person name="Lin C.F."/>
            <person name="Lin M.F."/>
            <person name="Lindblad-Toh K."/>
            <person name="Llopart A."/>
            <person name="Long M."/>
            <person name="Low L."/>
            <person name="Lozovsky E."/>
            <person name="Lu J."/>
            <person name="Luo M."/>
            <person name="Machado C.A."/>
            <person name="Makalowski W."/>
            <person name="Marzo M."/>
            <person name="Matsuda M."/>
            <person name="Matzkin L."/>
            <person name="McAllister B."/>
            <person name="McBride C.S."/>
            <person name="McKernan B."/>
            <person name="McKernan K."/>
            <person name="Mendez-Lago M."/>
            <person name="Minx P."/>
            <person name="Mollenhauer M.U."/>
            <person name="Montooth K."/>
            <person name="Mount S.M."/>
            <person name="Mu X."/>
            <person name="Myers E."/>
            <person name="Negre B."/>
            <person name="Newfeld S."/>
            <person name="Nielsen R."/>
            <person name="Noor M.A."/>
            <person name="O'Grady P."/>
            <person name="Pachter L."/>
            <person name="Papaceit M."/>
            <person name="Parisi M.J."/>
            <person name="Parisi M."/>
            <person name="Parts L."/>
            <person name="Pedersen J.S."/>
            <person name="Pesole G."/>
            <person name="Phillippy A.M."/>
            <person name="Ponting C.P."/>
            <person name="Pop M."/>
            <person name="Porcelli D."/>
            <person name="Powell J.R."/>
            <person name="Prohaska S."/>
            <person name="Pruitt K."/>
            <person name="Puig M."/>
            <person name="Quesneville H."/>
            <person name="Ram K.R."/>
            <person name="Rand D."/>
            <person name="Rasmussen M.D."/>
            <person name="Reed L.K."/>
            <person name="Reenan R."/>
            <person name="Reily A."/>
            <person name="Remington K.A."/>
            <person name="Rieger T.T."/>
            <person name="Ritchie M.G."/>
            <person name="Robin C."/>
            <person name="Rogers Y.H."/>
            <person name="Rohde C."/>
            <person name="Rozas J."/>
            <person name="Rubenfield M.J."/>
            <person name="Ruiz A."/>
            <person name="Russo S."/>
            <person name="Salzberg S.L."/>
            <person name="Sanchez-Gracia A."/>
            <person name="Saranga D.J."/>
            <person name="Sato H."/>
            <person name="Schaeffer S.W."/>
            <person name="Schatz M.C."/>
            <person name="Schlenke T."/>
            <person name="Schwartz R."/>
            <person name="Segarra C."/>
            <person name="Singh R.S."/>
            <person name="Sirot L."/>
            <person name="Sirota M."/>
            <person name="Sisneros N.B."/>
            <person name="Smith C.D."/>
            <person name="Smith T.F."/>
            <person name="Spieth J."/>
            <person name="Stage D.E."/>
            <person name="Stark A."/>
            <person name="Stephan W."/>
            <person name="Strausberg R.L."/>
            <person name="Strempel S."/>
            <person name="Sturgill D."/>
            <person name="Sutton G."/>
            <person name="Sutton G.G."/>
            <person name="Tao W."/>
            <person name="Teichmann S."/>
            <person name="Tobari Y.N."/>
            <person name="Tomimura Y."/>
            <person name="Tsolas J.M."/>
            <person name="Valente V.L."/>
            <person name="Venter E."/>
            <person name="Venter J.C."/>
            <person name="Vicario S."/>
            <person name="Vieira F.G."/>
            <person name="Vilella A.J."/>
            <person name="Villasante A."/>
            <person name="Walenz B."/>
            <person name="Wang J."/>
            <person name="Wasserman M."/>
            <person name="Watts T."/>
            <person name="Wilson D."/>
            <person name="Wilson R.K."/>
            <person name="Wing R.A."/>
            <person name="Wolfner M.F."/>
            <person name="Wong A."/>
            <person name="Wong G.K."/>
            <person name="Wu C.I."/>
            <person name="Wu G."/>
            <person name="Yamamoto D."/>
            <person name="Yang H.P."/>
            <person name="Yang S.P."/>
            <person name="Yorke J.A."/>
            <person name="Yoshida K."/>
            <person name="Zdobnov E."/>
            <person name="Zhang P."/>
            <person name="Zhang Y."/>
            <person name="Zimin A.V."/>
            <person name="Baldwin J."/>
            <person name="Abdouelleil A."/>
            <person name="Abdulkadir J."/>
            <person name="Abebe A."/>
            <person name="Abera B."/>
            <person name="Abreu J."/>
            <person name="Acer S.C."/>
            <person name="Aftuck L."/>
            <person name="Alexander A."/>
            <person name="An P."/>
            <person name="Anderson E."/>
            <person name="Anderson S."/>
            <person name="Arachi H."/>
            <person name="Azer M."/>
            <person name="Bachantsang P."/>
            <person name="Barry A."/>
            <person name="Bayul T."/>
            <person name="Berlin A."/>
            <person name="Bessette D."/>
            <person name="Bloom T."/>
            <person name="Blye J."/>
            <person name="Boguslavskiy L."/>
            <person name="Bonnet C."/>
            <person name="Boukhgalter B."/>
            <person name="Bourzgui I."/>
            <person name="Brown A."/>
            <person name="Cahill P."/>
            <person name="Channer S."/>
            <person name="Cheshatsang Y."/>
            <person name="Chuda L."/>
            <person name="Citroen M."/>
            <person name="Collymore A."/>
            <person name="Cooke P."/>
            <person name="Costello M."/>
            <person name="D'Aco K."/>
            <person name="Daza R."/>
            <person name="De Haan G."/>
            <person name="DeGray S."/>
            <person name="DeMaso C."/>
            <person name="Dhargay N."/>
            <person name="Dooley K."/>
            <person name="Dooley E."/>
            <person name="Doricent M."/>
            <person name="Dorje P."/>
            <person name="Dorjee K."/>
            <person name="Dupes A."/>
            <person name="Elong R."/>
            <person name="Falk J."/>
            <person name="Farina A."/>
            <person name="Faro S."/>
            <person name="Ferguson D."/>
            <person name="Fisher S."/>
            <person name="Foley C.D."/>
            <person name="Franke A."/>
            <person name="Friedrich D."/>
            <person name="Gadbois L."/>
            <person name="Gearin G."/>
            <person name="Gearin C.R."/>
            <person name="Giannoukos G."/>
            <person name="Goode T."/>
            <person name="Graham J."/>
            <person name="Grandbois E."/>
            <person name="Grewal S."/>
            <person name="Gyaltsen K."/>
            <person name="Hafez N."/>
            <person name="Hagos B."/>
            <person name="Hall J."/>
            <person name="Henson C."/>
            <person name="Hollinger A."/>
            <person name="Honan T."/>
            <person name="Huard M.D."/>
            <person name="Hughes L."/>
            <person name="Hurhula B."/>
            <person name="Husby M.E."/>
            <person name="Kamat A."/>
            <person name="Kanga B."/>
            <person name="Kashin S."/>
            <person name="Khazanovich D."/>
            <person name="Kisner P."/>
            <person name="Lance K."/>
            <person name="Lara M."/>
            <person name="Lee W."/>
            <person name="Lennon N."/>
            <person name="Letendre F."/>
            <person name="LeVine R."/>
            <person name="Lipovsky A."/>
            <person name="Liu X."/>
            <person name="Liu J."/>
            <person name="Liu S."/>
            <person name="Lokyitsang T."/>
            <person name="Lokyitsang Y."/>
            <person name="Lubonja R."/>
            <person name="Lui A."/>
            <person name="MacDonald P."/>
            <person name="Magnisalis V."/>
            <person name="Maru K."/>
            <person name="Matthews C."/>
            <person name="McCusker W."/>
            <person name="McDonough S."/>
            <person name="Mehta T."/>
            <person name="Meldrim J."/>
            <person name="Meneus L."/>
            <person name="Mihai O."/>
            <person name="Mihalev A."/>
            <person name="Mihova T."/>
            <person name="Mittelman R."/>
            <person name="Mlenga V."/>
            <person name="Montmayeur A."/>
            <person name="Mulrain L."/>
            <person name="Navidi A."/>
            <person name="Naylor J."/>
            <person name="Negash T."/>
            <person name="Nguyen T."/>
            <person name="Nguyen N."/>
            <person name="Nicol R."/>
            <person name="Norbu C."/>
            <person name="Norbu N."/>
            <person name="Novod N."/>
            <person name="O'Neill B."/>
            <person name="Osman S."/>
            <person name="Markiewicz E."/>
            <person name="Oyono O.L."/>
            <person name="Patti C."/>
            <person name="Phunkhang P."/>
            <person name="Pierre F."/>
            <person name="Priest M."/>
            <person name="Raghuraman S."/>
            <person name="Rege F."/>
            <person name="Reyes R."/>
            <person name="Rise C."/>
            <person name="Rogov P."/>
            <person name="Ross K."/>
            <person name="Ryan E."/>
            <person name="Settipalli S."/>
            <person name="Shea T."/>
            <person name="Sherpa N."/>
            <person name="Shi L."/>
            <person name="Shih D."/>
            <person name="Sparrow T."/>
            <person name="Spaulding J."/>
            <person name="Stalker J."/>
            <person name="Stange-Thomann N."/>
            <person name="Stavropoulos S."/>
            <person name="Stone C."/>
            <person name="Strader C."/>
            <person name="Tesfaye S."/>
            <person name="Thomson T."/>
            <person name="Thoulutsang Y."/>
            <person name="Thoulutsang D."/>
            <person name="Topham K."/>
            <person name="Topping I."/>
            <person name="Tsamla T."/>
            <person name="Vassiliev H."/>
            <person name="Vo A."/>
            <person name="Wangchuk T."/>
            <person name="Wangdi T."/>
            <person name="Weiand M."/>
            <person name="Wilkinson J."/>
            <person name="Wilson A."/>
            <person name="Yadav S."/>
            <person name="Young G."/>
            <person name="Yu Q."/>
            <person name="Zembek L."/>
            <person name="Zhong D."/>
            <person name="Zimmer A."/>
            <person name="Zwirko Z."/>
            <person name="Jaffe D.B."/>
            <person name="Alvarez P."/>
            <person name="Brockman W."/>
            <person name="Butler J."/>
            <person name="Chin C."/>
            <person name="Gnerre S."/>
            <person name="Grabherr M."/>
            <person name="Kleber M."/>
            <person name="Mauceli E."/>
            <person name="MacCallum I."/>
        </authorList>
    </citation>
    <scope>NUCLEOTIDE SEQUENCE [LARGE SCALE GENOMIC DNA]</scope>
    <source>
        <strain evidence="5">MSH-3 / Tucson 14011-0111.49</strain>
    </source>
</reference>
<dbReference type="InterPro" id="IPR007999">
    <property type="entry name" value="DUF745"/>
</dbReference>
<feature type="signal peptide" evidence="3">
    <location>
        <begin position="1"/>
        <end position="22"/>
    </location>
</feature>
<feature type="region of interest" description="Disordered" evidence="2">
    <location>
        <begin position="64"/>
        <end position="84"/>
    </location>
</feature>
<keyword evidence="3" id="KW-0732">Signal</keyword>
<dbReference type="EMBL" id="CH479193">
    <property type="protein sequence ID" value="EDW26859.1"/>
    <property type="molecule type" value="Genomic_DNA"/>
</dbReference>
<dbReference type="Pfam" id="PF05335">
    <property type="entry name" value="DUF745"/>
    <property type="match status" value="1"/>
</dbReference>
<keyword evidence="5" id="KW-1185">Reference proteome</keyword>
<feature type="coiled-coil region" evidence="1">
    <location>
        <begin position="227"/>
        <end position="275"/>
    </location>
</feature>
<dbReference type="OMA" id="PRGLLEC"/>
<gene>
    <name evidence="4" type="primary">Dper\GL14757</name>
    <name evidence="4" type="ORF">Dper_GL14757</name>
</gene>
<proteinExistence type="predicted"/>
<sequence>MKIYYTIALLLLVPVAPLVVQGSRIGPRGLLECNGSFYTDDDNSCDEQQEPIEDDSSTYIALCDPGSAMTDEPPDDASSFSSYSSSNSWKNSGQRLGPNAAAAAIAQNAAEVAKAANEAQAGAAEDAAKLVKMQLAEKAMQAARAVNAVLDGKETIVESTLRQLREAEDVVRQVIASLVISEANAQSASAASTCAHAQKGRLKIILRHYKARLFNIDDLDKQVIADLREKFEMLAKAEERAQSIERQLVSAIEEYEQLKKDVKKAATAAEEARQKAAAVASTPKGRKLATATLNGILALYGQRRHQREAKMLQMKQQKQHS</sequence>
<dbReference type="PANTHER" id="PTHR37161:SF2">
    <property type="entry name" value="AT11648P-RELATED"/>
    <property type="match status" value="1"/>
</dbReference>
<feature type="chain" id="PRO_5002804377" evidence="3">
    <location>
        <begin position="23"/>
        <end position="321"/>
    </location>
</feature>
<organism evidence="5">
    <name type="scientific">Drosophila persimilis</name>
    <name type="common">Fruit fly</name>
    <dbReference type="NCBI Taxonomy" id="7234"/>
    <lineage>
        <taxon>Eukaryota</taxon>
        <taxon>Metazoa</taxon>
        <taxon>Ecdysozoa</taxon>
        <taxon>Arthropoda</taxon>
        <taxon>Hexapoda</taxon>
        <taxon>Insecta</taxon>
        <taxon>Pterygota</taxon>
        <taxon>Neoptera</taxon>
        <taxon>Endopterygota</taxon>
        <taxon>Diptera</taxon>
        <taxon>Brachycera</taxon>
        <taxon>Muscomorpha</taxon>
        <taxon>Ephydroidea</taxon>
        <taxon>Drosophilidae</taxon>
        <taxon>Drosophila</taxon>
        <taxon>Sophophora</taxon>
    </lineage>
</organism>
<name>B4GW14_DROPE</name>
<dbReference type="SMR" id="B4GW14"/>
<accession>B4GW14</accession>
<dbReference type="PANTHER" id="PTHR37161">
    <property type="entry name" value="HDC10475"/>
    <property type="match status" value="1"/>
</dbReference>
<evidence type="ECO:0000256" key="3">
    <source>
        <dbReference type="SAM" id="SignalP"/>
    </source>
</evidence>
<evidence type="ECO:0000256" key="2">
    <source>
        <dbReference type="SAM" id="MobiDB-lite"/>
    </source>
</evidence>
<dbReference type="Proteomes" id="UP000008744">
    <property type="component" value="Unassembled WGS sequence"/>
</dbReference>
<evidence type="ECO:0000256" key="1">
    <source>
        <dbReference type="SAM" id="Coils"/>
    </source>
</evidence>
<dbReference type="KEGG" id="dpe:6597576"/>
<evidence type="ECO:0000313" key="5">
    <source>
        <dbReference type="Proteomes" id="UP000008744"/>
    </source>
</evidence>
<evidence type="ECO:0000313" key="4">
    <source>
        <dbReference type="EMBL" id="EDW26859.1"/>
    </source>
</evidence>
<keyword evidence="1" id="KW-0175">Coiled coil</keyword>